<dbReference type="EMBL" id="HBUE01322124">
    <property type="protein sequence ID" value="CAG6588749.1"/>
    <property type="molecule type" value="Transcribed_RNA"/>
</dbReference>
<dbReference type="EMBL" id="HBUE01215565">
    <property type="protein sequence ID" value="CAG6536750.1"/>
    <property type="molecule type" value="Transcribed_RNA"/>
</dbReference>
<dbReference type="AlphaFoldDB" id="A0A8D8KAL5"/>
<evidence type="ECO:0000313" key="1">
    <source>
        <dbReference type="EMBL" id="CAG6588749.1"/>
    </source>
</evidence>
<reference evidence="1" key="1">
    <citation type="submission" date="2021-05" db="EMBL/GenBank/DDBJ databases">
        <authorList>
            <person name="Alioto T."/>
            <person name="Alioto T."/>
            <person name="Gomez Garrido J."/>
        </authorList>
    </citation>
    <scope>NUCLEOTIDE SEQUENCE</scope>
</reference>
<organism evidence="1">
    <name type="scientific">Culex pipiens</name>
    <name type="common">House mosquito</name>
    <dbReference type="NCBI Taxonomy" id="7175"/>
    <lineage>
        <taxon>Eukaryota</taxon>
        <taxon>Metazoa</taxon>
        <taxon>Ecdysozoa</taxon>
        <taxon>Arthropoda</taxon>
        <taxon>Hexapoda</taxon>
        <taxon>Insecta</taxon>
        <taxon>Pterygota</taxon>
        <taxon>Neoptera</taxon>
        <taxon>Endopterygota</taxon>
        <taxon>Diptera</taxon>
        <taxon>Nematocera</taxon>
        <taxon>Culicoidea</taxon>
        <taxon>Culicidae</taxon>
        <taxon>Culicinae</taxon>
        <taxon>Culicini</taxon>
        <taxon>Culex</taxon>
        <taxon>Culex</taxon>
    </lineage>
</organism>
<protein>
    <submittedName>
        <fullName evidence="1">(northern house mosquito) hypothetical protein</fullName>
    </submittedName>
</protein>
<proteinExistence type="predicted"/>
<accession>A0A8D8KAL5</accession>
<sequence length="103" mass="12182">MVALAYESVCGFPFRRKWNYTEFNIRFRLFFPFSRNHRGFGDQRFSPQSESVGCCRCCCNVKWWVPGKVFGDLKICCITSIALLRVLPKGWWFLRGNNNRKLC</sequence>
<name>A0A8D8KAL5_CULPI</name>